<feature type="compositionally biased region" description="Low complexity" evidence="1">
    <location>
        <begin position="457"/>
        <end position="489"/>
    </location>
</feature>
<keyword evidence="2" id="KW-0812">Transmembrane</keyword>
<dbReference type="EMBL" id="FN648674">
    <property type="protein sequence ID" value="CBJ48754.1"/>
    <property type="molecule type" value="Genomic_DNA"/>
</dbReference>
<sequence>MTTANLKGGKKDSTGFHQQRGGRKMASRGGSVVVWLLATFTILTVFMPLELHVAACSEETATCEADAVCNECMLVGDTFNPEFEDCNADGNSYCAANLQYSCCQNQALETDCLANEAFVAYWWSCWMFSCDISYPNAEDCSELLGVPVTSGDVTYTGGTPAPTVAADTLTTSSKTTDSTVPATEPPTVFVVTSSMTSDSTVPATEPPTAADAAVPDPIAAGTPGPVAAPVPAPTATPEAAAPTAPTAVEAGEVTTVTVTTNAFDARTDDDGCAPDGCTGENTRDGDLTDNSRWSCSAGLVEAAGGAAGEECQVMFELGEAQLVTSVSVAFLKGDTRTRTLNINVNGELFEVVTSGGTTSGLETFELDGGAGAPGVLSLGMESSGLTADEFLSIIEVEIAVGDSTVASSAAASETPAPVALPTPASVASETPAPMALPTPGPIIAPTESPVPAPAPTPLVVAVDTPAPSTSAVTPPASTSDPTPAPTSSARDVDITPSPATELATVGSGPSSEDTTTVTSGIDALYSSTGDCTSCIYDEECSECLSADGFNDENAVEYSECIQETFTTTVDITDFDQCEYMLAVYCCLSSASENDCMAMDEYVELIQCVLADCSFDEITCSGVIGAGAAGSGAGPAVPLAISYLRAVSTVALGFVAVLVAMV</sequence>
<protein>
    <submittedName>
        <fullName evidence="3">Uncharacterized protein</fullName>
    </submittedName>
</protein>
<dbReference type="InParanoid" id="D7G277"/>
<dbReference type="STRING" id="2880.D7G277"/>
<evidence type="ECO:0000256" key="1">
    <source>
        <dbReference type="SAM" id="MobiDB-lite"/>
    </source>
</evidence>
<keyword evidence="2" id="KW-0472">Membrane</keyword>
<feature type="compositionally biased region" description="Pro residues" evidence="1">
    <location>
        <begin position="434"/>
        <end position="456"/>
    </location>
</feature>
<gene>
    <name evidence="3" type="ORF">Esi_0047_0032</name>
</gene>
<feature type="transmembrane region" description="Helical" evidence="2">
    <location>
        <begin position="29"/>
        <end position="49"/>
    </location>
</feature>
<evidence type="ECO:0000313" key="4">
    <source>
        <dbReference type="Proteomes" id="UP000002630"/>
    </source>
</evidence>
<organism evidence="3 4">
    <name type="scientific">Ectocarpus siliculosus</name>
    <name type="common">Brown alga</name>
    <name type="synonym">Conferva siliculosa</name>
    <dbReference type="NCBI Taxonomy" id="2880"/>
    <lineage>
        <taxon>Eukaryota</taxon>
        <taxon>Sar</taxon>
        <taxon>Stramenopiles</taxon>
        <taxon>Ochrophyta</taxon>
        <taxon>PX clade</taxon>
        <taxon>Phaeophyceae</taxon>
        <taxon>Ectocarpales</taxon>
        <taxon>Ectocarpaceae</taxon>
        <taxon>Ectocarpus</taxon>
    </lineage>
</organism>
<proteinExistence type="predicted"/>
<name>D7G277_ECTSI</name>
<feature type="compositionally biased region" description="Polar residues" evidence="1">
    <location>
        <begin position="507"/>
        <end position="517"/>
    </location>
</feature>
<feature type="region of interest" description="Disordered" evidence="1">
    <location>
        <begin position="1"/>
        <end position="23"/>
    </location>
</feature>
<reference evidence="3 4" key="1">
    <citation type="journal article" date="2010" name="Nature">
        <title>The Ectocarpus genome and the independent evolution of multicellularity in brown algae.</title>
        <authorList>
            <person name="Cock J.M."/>
            <person name="Sterck L."/>
            <person name="Rouze P."/>
            <person name="Scornet D."/>
            <person name="Allen A.E."/>
            <person name="Amoutzias G."/>
            <person name="Anthouard V."/>
            <person name="Artiguenave F."/>
            <person name="Aury J.M."/>
            <person name="Badger J.H."/>
            <person name="Beszteri B."/>
            <person name="Billiau K."/>
            <person name="Bonnet E."/>
            <person name="Bothwell J.H."/>
            <person name="Bowler C."/>
            <person name="Boyen C."/>
            <person name="Brownlee C."/>
            <person name="Carrano C.J."/>
            <person name="Charrier B."/>
            <person name="Cho G.Y."/>
            <person name="Coelho S.M."/>
            <person name="Collen J."/>
            <person name="Corre E."/>
            <person name="Da Silva C."/>
            <person name="Delage L."/>
            <person name="Delaroque N."/>
            <person name="Dittami S.M."/>
            <person name="Doulbeau S."/>
            <person name="Elias M."/>
            <person name="Farnham G."/>
            <person name="Gachon C.M."/>
            <person name="Gschloessl B."/>
            <person name="Heesch S."/>
            <person name="Jabbari K."/>
            <person name="Jubin C."/>
            <person name="Kawai H."/>
            <person name="Kimura K."/>
            <person name="Kloareg B."/>
            <person name="Kupper F.C."/>
            <person name="Lang D."/>
            <person name="Le Bail A."/>
            <person name="Leblanc C."/>
            <person name="Lerouge P."/>
            <person name="Lohr M."/>
            <person name="Lopez P.J."/>
            <person name="Martens C."/>
            <person name="Maumus F."/>
            <person name="Michel G."/>
            <person name="Miranda-Saavedra D."/>
            <person name="Morales J."/>
            <person name="Moreau H."/>
            <person name="Motomura T."/>
            <person name="Nagasato C."/>
            <person name="Napoli C.A."/>
            <person name="Nelson D.R."/>
            <person name="Nyvall-Collen P."/>
            <person name="Peters A.F."/>
            <person name="Pommier C."/>
            <person name="Potin P."/>
            <person name="Poulain J."/>
            <person name="Quesneville H."/>
            <person name="Read B."/>
            <person name="Rensing S.A."/>
            <person name="Ritter A."/>
            <person name="Rousvoal S."/>
            <person name="Samanta M."/>
            <person name="Samson G."/>
            <person name="Schroeder D.C."/>
            <person name="Segurens B."/>
            <person name="Strittmatter M."/>
            <person name="Tonon T."/>
            <person name="Tregear J.W."/>
            <person name="Valentin K."/>
            <person name="von Dassow P."/>
            <person name="Yamagishi T."/>
            <person name="Van de Peer Y."/>
            <person name="Wincker P."/>
        </authorList>
    </citation>
    <scope>NUCLEOTIDE SEQUENCE [LARGE SCALE GENOMIC DNA]</scope>
    <source>
        <strain evidence="4">Ec32 / CCAP1310/4</strain>
    </source>
</reference>
<dbReference type="AlphaFoldDB" id="D7G277"/>
<dbReference type="EMBL" id="FN649744">
    <property type="protein sequence ID" value="CBJ48754.1"/>
    <property type="molecule type" value="Genomic_DNA"/>
</dbReference>
<evidence type="ECO:0000313" key="3">
    <source>
        <dbReference type="EMBL" id="CBJ48754.1"/>
    </source>
</evidence>
<keyword evidence="4" id="KW-1185">Reference proteome</keyword>
<accession>D7G277</accession>
<feature type="region of interest" description="Disordered" evidence="1">
    <location>
        <begin position="412"/>
        <end position="517"/>
    </location>
</feature>
<keyword evidence="2" id="KW-1133">Transmembrane helix</keyword>
<evidence type="ECO:0000256" key="2">
    <source>
        <dbReference type="SAM" id="Phobius"/>
    </source>
</evidence>
<dbReference type="Proteomes" id="UP000002630">
    <property type="component" value="Linkage Group LG19"/>
</dbReference>